<proteinExistence type="predicted"/>
<gene>
    <name evidence="1" type="ORF">LMG27177_07099</name>
</gene>
<reference evidence="1 2" key="1">
    <citation type="submission" date="2020-04" db="EMBL/GenBank/DDBJ databases">
        <authorList>
            <person name="De Canck E."/>
        </authorList>
    </citation>
    <scope>NUCLEOTIDE SEQUENCE [LARGE SCALE GENOMIC DNA]</scope>
    <source>
        <strain evidence="1 2">LMG 27177</strain>
    </source>
</reference>
<protein>
    <submittedName>
        <fullName evidence="1">Uncharacterized protein</fullName>
    </submittedName>
</protein>
<keyword evidence="2" id="KW-1185">Reference proteome</keyword>
<organism evidence="1 2">
    <name type="scientific">Paraburkholderia fynbosensis</name>
    <dbReference type="NCBI Taxonomy" id="1200993"/>
    <lineage>
        <taxon>Bacteria</taxon>
        <taxon>Pseudomonadati</taxon>
        <taxon>Pseudomonadota</taxon>
        <taxon>Betaproteobacteria</taxon>
        <taxon>Burkholderiales</taxon>
        <taxon>Burkholderiaceae</taxon>
        <taxon>Paraburkholderia</taxon>
    </lineage>
</organism>
<evidence type="ECO:0000313" key="1">
    <source>
        <dbReference type="EMBL" id="CAB3810257.1"/>
    </source>
</evidence>
<dbReference type="AlphaFoldDB" id="A0A6J5H2T3"/>
<name>A0A6J5H2T3_9BURK</name>
<dbReference type="Proteomes" id="UP000494252">
    <property type="component" value="Unassembled WGS sequence"/>
</dbReference>
<accession>A0A6J5H2T3</accession>
<dbReference type="EMBL" id="CADIKI010000034">
    <property type="protein sequence ID" value="CAB3810257.1"/>
    <property type="molecule type" value="Genomic_DNA"/>
</dbReference>
<evidence type="ECO:0000313" key="2">
    <source>
        <dbReference type="Proteomes" id="UP000494252"/>
    </source>
</evidence>
<sequence length="101" mass="11332">MKKTLRELQQELDQLDIDIRLAREREVGSGTEPDLSGRPTRSIATAAWSRRVAARKRQRVQLRPIIHARGGSDECMFDVRQFGDVALGGRVATQLVGDYLA</sequence>